<reference evidence="1" key="1">
    <citation type="submission" date="2020-07" db="EMBL/GenBank/DDBJ databases">
        <title>Genome sequence and genetic diversity analysis of an under-domesticated orphan crop, white fonio (Digitaria exilis).</title>
        <authorList>
            <person name="Bennetzen J.L."/>
            <person name="Chen S."/>
            <person name="Ma X."/>
            <person name="Wang X."/>
            <person name="Yssel A.E.J."/>
            <person name="Chaluvadi S.R."/>
            <person name="Johnson M."/>
            <person name="Gangashetty P."/>
            <person name="Hamidou F."/>
            <person name="Sanogo M.D."/>
            <person name="Zwaenepoel A."/>
            <person name="Wallace J."/>
            <person name="Van De Peer Y."/>
            <person name="Van Deynze A."/>
        </authorList>
    </citation>
    <scope>NUCLEOTIDE SEQUENCE</scope>
    <source>
        <tissue evidence="1">Leaves</tissue>
    </source>
</reference>
<keyword evidence="2" id="KW-1185">Reference proteome</keyword>
<dbReference type="AlphaFoldDB" id="A0A835FTA8"/>
<dbReference type="EMBL" id="JACEFO010000362">
    <property type="protein sequence ID" value="KAF8772763.1"/>
    <property type="molecule type" value="Genomic_DNA"/>
</dbReference>
<sequence>MPAKRQASLYTWLGSAMLGNQESTQYSMLRAQNHQTSC</sequence>
<dbReference type="Proteomes" id="UP000636709">
    <property type="component" value="Unassembled WGS sequence"/>
</dbReference>
<comment type="caution">
    <text evidence="1">The sequence shown here is derived from an EMBL/GenBank/DDBJ whole genome shotgun (WGS) entry which is preliminary data.</text>
</comment>
<evidence type="ECO:0000313" key="2">
    <source>
        <dbReference type="Proteomes" id="UP000636709"/>
    </source>
</evidence>
<proteinExistence type="predicted"/>
<gene>
    <name evidence="1" type="ORF">HU200_005413</name>
</gene>
<accession>A0A835FTA8</accession>
<organism evidence="1 2">
    <name type="scientific">Digitaria exilis</name>
    <dbReference type="NCBI Taxonomy" id="1010633"/>
    <lineage>
        <taxon>Eukaryota</taxon>
        <taxon>Viridiplantae</taxon>
        <taxon>Streptophyta</taxon>
        <taxon>Embryophyta</taxon>
        <taxon>Tracheophyta</taxon>
        <taxon>Spermatophyta</taxon>
        <taxon>Magnoliopsida</taxon>
        <taxon>Liliopsida</taxon>
        <taxon>Poales</taxon>
        <taxon>Poaceae</taxon>
        <taxon>PACMAD clade</taxon>
        <taxon>Panicoideae</taxon>
        <taxon>Panicodae</taxon>
        <taxon>Paniceae</taxon>
        <taxon>Anthephorinae</taxon>
        <taxon>Digitaria</taxon>
    </lineage>
</organism>
<evidence type="ECO:0000313" key="1">
    <source>
        <dbReference type="EMBL" id="KAF8772763.1"/>
    </source>
</evidence>
<name>A0A835FTA8_9POAL</name>
<protein>
    <submittedName>
        <fullName evidence="1">Uncharacterized protein</fullName>
    </submittedName>
</protein>